<reference evidence="2 3" key="1">
    <citation type="submission" date="2010-04" db="EMBL/GenBank/DDBJ databases">
        <authorList>
            <person name="Muzny D."/>
            <person name="Qin X."/>
            <person name="Deng J."/>
            <person name="Jiang H."/>
            <person name="Liu Y."/>
            <person name="Qu J."/>
            <person name="Song X.-Z."/>
            <person name="Zhang L."/>
            <person name="Thornton R."/>
            <person name="Coyle M."/>
            <person name="Francisco L."/>
            <person name="Jackson L."/>
            <person name="Javaid M."/>
            <person name="Korchina V."/>
            <person name="Kovar C."/>
            <person name="Mata R."/>
            <person name="Mathew T."/>
            <person name="Ngo R."/>
            <person name="Nguyen L."/>
            <person name="Nguyen N."/>
            <person name="Okwuonu G."/>
            <person name="Ongeri F."/>
            <person name="Pham C."/>
            <person name="Simmons D."/>
            <person name="Wilczek-Boney K."/>
            <person name="Hale W."/>
            <person name="Jakkamsetti A."/>
            <person name="Pham P."/>
            <person name="Ruth R."/>
            <person name="San Lucas F."/>
            <person name="Warren J."/>
            <person name="Zhang J."/>
            <person name="Zhao Z."/>
            <person name="Zhou C."/>
            <person name="Zhu D."/>
            <person name="Lee S."/>
            <person name="Bess C."/>
            <person name="Blankenburg K."/>
            <person name="Forbes L."/>
            <person name="Fu Q."/>
            <person name="Gubbala S."/>
            <person name="Hirani K."/>
            <person name="Jayaseelan J.C."/>
            <person name="Lara F."/>
            <person name="Munidasa M."/>
            <person name="Palculict T."/>
            <person name="Patil S."/>
            <person name="Pu L.-L."/>
            <person name="Saada N."/>
            <person name="Tang L."/>
            <person name="Weissenberger G."/>
            <person name="Zhu Y."/>
            <person name="Hemphill L."/>
            <person name="Shang Y."/>
            <person name="Youmans B."/>
            <person name="Ayvaz T."/>
            <person name="Ross M."/>
            <person name="Santibanez J."/>
            <person name="Aqrawi P."/>
            <person name="Gross S."/>
            <person name="Joshi V."/>
            <person name="Fowler G."/>
            <person name="Nazareth L."/>
            <person name="Reid J."/>
            <person name="Worley K."/>
            <person name="Petrosino J."/>
            <person name="Highlander S."/>
            <person name="Gibbs R."/>
        </authorList>
    </citation>
    <scope>NUCLEOTIDE SEQUENCE [LARGE SCALE GENOMIC DNA]</scope>
    <source>
        <strain evidence="2 3">ATCC BAA-614</strain>
    </source>
</reference>
<accession>D5PF91</accession>
<evidence type="ECO:0000313" key="2">
    <source>
        <dbReference type="EMBL" id="EFG75272.1"/>
    </source>
</evidence>
<keyword evidence="3" id="KW-1185">Reference proteome</keyword>
<dbReference type="AlphaFoldDB" id="D5PF91"/>
<proteinExistence type="predicted"/>
<evidence type="ECO:0000313" key="3">
    <source>
        <dbReference type="Proteomes" id="UP000003653"/>
    </source>
</evidence>
<organism evidence="2 3">
    <name type="scientific">Mycobacterium parascrofulaceum ATCC BAA-614</name>
    <dbReference type="NCBI Taxonomy" id="525368"/>
    <lineage>
        <taxon>Bacteria</taxon>
        <taxon>Bacillati</taxon>
        <taxon>Actinomycetota</taxon>
        <taxon>Actinomycetes</taxon>
        <taxon>Mycobacteriales</taxon>
        <taxon>Mycobacteriaceae</taxon>
        <taxon>Mycobacterium</taxon>
        <taxon>Mycobacterium simiae complex</taxon>
    </lineage>
</organism>
<dbReference type="Proteomes" id="UP000003653">
    <property type="component" value="Unassembled WGS sequence"/>
</dbReference>
<evidence type="ECO:0000256" key="1">
    <source>
        <dbReference type="SAM" id="MobiDB-lite"/>
    </source>
</evidence>
<protein>
    <recommendedName>
        <fullName evidence="4">RecT family protein</fullName>
    </recommendedName>
</protein>
<feature type="region of interest" description="Disordered" evidence="1">
    <location>
        <begin position="205"/>
        <end position="255"/>
    </location>
</feature>
<dbReference type="eggNOG" id="ENOG5030Z9E">
    <property type="taxonomic scope" value="Bacteria"/>
</dbReference>
<evidence type="ECO:0008006" key="4">
    <source>
        <dbReference type="Google" id="ProtNLM"/>
    </source>
</evidence>
<comment type="caution">
    <text evidence="2">The sequence shown here is derived from an EMBL/GenBank/DDBJ whole genome shotgun (WGS) entry which is preliminary data.</text>
</comment>
<gene>
    <name evidence="2" type="ORF">HMPREF0591_4835</name>
</gene>
<sequence length="323" mass="35124">MTVEHANEIEILPAARPAHNEAIGQLMAHAQAMTAAKQLGDALAGTDMVPADYKGKPGNAAAAILYGAELGLNPIQSLQQIFVVQGKPAIYARTAVALVKRHGILVETLSSTNDSVTVRATDPRTSQVEESTWDIGRAEQAKYTSNAKYKTDPQAMLYAKAAMEVCRKIAPDILLGIPYAREELDLEVAPQRVRSERVARGVDGLRAAIGNPVDDQPQRASENRPEPETQQVSRVGQVDDNTAGYDADDPSDEPGITRAQLQKLSILRQHEGYADTDEGRADWFQWVESNVARRVGSNKELSKAEAHVLIDVLESAQAQDGRR</sequence>
<dbReference type="RefSeq" id="WP_007168824.1">
    <property type="nucleotide sequence ID" value="NZ_GG770554.1"/>
</dbReference>
<dbReference type="EMBL" id="ADNV01000331">
    <property type="protein sequence ID" value="EFG75272.1"/>
    <property type="molecule type" value="Genomic_DNA"/>
</dbReference>
<dbReference type="HOGENOM" id="CLU_079889_0_0_11"/>
<name>D5PF91_9MYCO</name>